<dbReference type="PANTHER" id="PTHR33206">
    <property type="entry name" value="PROTEIN CBG10425"/>
    <property type="match status" value="1"/>
</dbReference>
<organism evidence="1">
    <name type="scientific">Oikopleura dioica</name>
    <name type="common">Tunicate</name>
    <dbReference type="NCBI Taxonomy" id="34765"/>
    <lineage>
        <taxon>Eukaryota</taxon>
        <taxon>Metazoa</taxon>
        <taxon>Chordata</taxon>
        <taxon>Tunicata</taxon>
        <taxon>Appendicularia</taxon>
        <taxon>Copelata</taxon>
        <taxon>Oikopleuridae</taxon>
        <taxon>Oikopleura</taxon>
    </lineage>
</organism>
<accession>E4XZE9</accession>
<proteinExistence type="predicted"/>
<protein>
    <recommendedName>
        <fullName evidence="3">DNA-directed DNA polymerase</fullName>
    </recommendedName>
</protein>
<dbReference type="InterPro" id="IPR023211">
    <property type="entry name" value="DNA_pol_palm_dom_sf"/>
</dbReference>
<evidence type="ECO:0008006" key="3">
    <source>
        <dbReference type="Google" id="ProtNLM"/>
    </source>
</evidence>
<name>E4XZE9_OIKDI</name>
<dbReference type="InParanoid" id="E4XZE9"/>
<sequence length="470" mass="54542">MAEVTEKNKIKISFIARSKGNESLESIQWLNFTSKKLGVHITHGLNGQEKMVGTRNYRLDGYAEVTDQSGSILSIGFDYRGCRWHPCPFNCATKQIESVCEKKDKERIAYLQKHLDQYKTIQSCRWMEERKTIDDEEGPEFYPFLMKDKIAYEDLLSIVMEKKFFGFVHCDVTSPQEIIDKNKATVKLPPIFSKTRITENMVPEEYRGKTKFPTEVNTLIYNETEGLYTSEQRGLKERQLGPYHIRSENMSTEYATEMLEVTSRHRVVHDDALVQIAFWVLQNSKLLMFRFIFELEEHFIPGFFQKCYTDTDSILYALTSTDIEECIKPERKQSWEDFKTKWFSVNTTVSQKTPGLFKKEWEMINGTYIGLSSKCYGLYGENITDNKGHLVKTGTKGINKEFTITVEEFKNELLGRSHKEVVVGNFAARKGQMKTWQTTKSALNAFYRKQIVCDDKITVENLKSADGMDL</sequence>
<dbReference type="AlphaFoldDB" id="E4XZE9"/>
<evidence type="ECO:0000313" key="2">
    <source>
        <dbReference type="Proteomes" id="UP000001307"/>
    </source>
</evidence>
<dbReference type="EMBL" id="FN653403">
    <property type="protein sequence ID" value="CBY15011.1"/>
    <property type="molecule type" value="Genomic_DNA"/>
</dbReference>
<dbReference type="Proteomes" id="UP000001307">
    <property type="component" value="Unassembled WGS sequence"/>
</dbReference>
<dbReference type="InterPro" id="IPR043502">
    <property type="entry name" value="DNA/RNA_pol_sf"/>
</dbReference>
<dbReference type="Gene3D" id="3.90.1600.10">
    <property type="entry name" value="Palm domain of DNA polymerase"/>
    <property type="match status" value="1"/>
</dbReference>
<dbReference type="OrthoDB" id="6153129at2759"/>
<gene>
    <name evidence="1" type="ORF">GSOID_T00010114001</name>
</gene>
<reference evidence="1" key="1">
    <citation type="journal article" date="2010" name="Science">
        <title>Plasticity of animal genome architecture unmasked by rapid evolution of a pelagic tunicate.</title>
        <authorList>
            <person name="Denoeud F."/>
            <person name="Henriet S."/>
            <person name="Mungpakdee S."/>
            <person name="Aury J.M."/>
            <person name="Da Silva C."/>
            <person name="Brinkmann H."/>
            <person name="Mikhaleva J."/>
            <person name="Olsen L.C."/>
            <person name="Jubin C."/>
            <person name="Canestro C."/>
            <person name="Bouquet J.M."/>
            <person name="Danks G."/>
            <person name="Poulain J."/>
            <person name="Campsteijn C."/>
            <person name="Adamski M."/>
            <person name="Cross I."/>
            <person name="Yadetie F."/>
            <person name="Muffato M."/>
            <person name="Louis A."/>
            <person name="Butcher S."/>
            <person name="Tsagkogeorga G."/>
            <person name="Konrad A."/>
            <person name="Singh S."/>
            <person name="Jensen M.F."/>
            <person name="Cong E.H."/>
            <person name="Eikeseth-Otteraa H."/>
            <person name="Noel B."/>
            <person name="Anthouard V."/>
            <person name="Porcel B.M."/>
            <person name="Kachouri-Lafond R."/>
            <person name="Nishino A."/>
            <person name="Ugolini M."/>
            <person name="Chourrout P."/>
            <person name="Nishida H."/>
            <person name="Aasland R."/>
            <person name="Huzurbazar S."/>
            <person name="Westhof E."/>
            <person name="Delsuc F."/>
            <person name="Lehrach H."/>
            <person name="Reinhardt R."/>
            <person name="Weissenbach J."/>
            <person name="Roy S.W."/>
            <person name="Artiguenave F."/>
            <person name="Postlethwait J.H."/>
            <person name="Manak J.R."/>
            <person name="Thompson E.M."/>
            <person name="Jaillon O."/>
            <person name="Du Pasquier L."/>
            <person name="Boudinot P."/>
            <person name="Liberles D.A."/>
            <person name="Volff J.N."/>
            <person name="Philippe H."/>
            <person name="Lenhard B."/>
            <person name="Roest Crollius H."/>
            <person name="Wincker P."/>
            <person name="Chourrout D."/>
        </authorList>
    </citation>
    <scope>NUCLEOTIDE SEQUENCE [LARGE SCALE GENOMIC DNA]</scope>
</reference>
<keyword evidence="2" id="KW-1185">Reference proteome</keyword>
<evidence type="ECO:0000313" key="1">
    <source>
        <dbReference type="EMBL" id="CBY15011.1"/>
    </source>
</evidence>
<dbReference type="SUPFAM" id="SSF56672">
    <property type="entry name" value="DNA/RNA polymerases"/>
    <property type="match status" value="1"/>
</dbReference>
<dbReference type="PANTHER" id="PTHR33206:SF1">
    <property type="entry name" value="DNA-DIRECTED DNA POLYMERASE"/>
    <property type="match status" value="1"/>
</dbReference>